<dbReference type="AlphaFoldDB" id="A0A3N0Y7G3"/>
<keyword evidence="3" id="KW-1185">Reference proteome</keyword>
<proteinExistence type="predicted"/>
<dbReference type="Proteomes" id="UP000281406">
    <property type="component" value="Unassembled WGS sequence"/>
</dbReference>
<feature type="region of interest" description="Disordered" evidence="1">
    <location>
        <begin position="63"/>
        <end position="180"/>
    </location>
</feature>
<reference evidence="2 3" key="1">
    <citation type="submission" date="2018-10" db="EMBL/GenBank/DDBJ databases">
        <title>Genome assembly for a Yunnan-Guizhou Plateau 3E fish, Anabarilius grahami (Regan), and its evolutionary and genetic applications.</title>
        <authorList>
            <person name="Jiang W."/>
        </authorList>
    </citation>
    <scope>NUCLEOTIDE SEQUENCE [LARGE SCALE GENOMIC DNA]</scope>
    <source>
        <strain evidence="2">AG-KIZ</strain>
        <tissue evidence="2">Muscle</tissue>
    </source>
</reference>
<evidence type="ECO:0000256" key="1">
    <source>
        <dbReference type="SAM" id="MobiDB-lite"/>
    </source>
</evidence>
<evidence type="ECO:0000313" key="2">
    <source>
        <dbReference type="EMBL" id="ROL41961.1"/>
    </source>
</evidence>
<evidence type="ECO:0000313" key="3">
    <source>
        <dbReference type="Proteomes" id="UP000281406"/>
    </source>
</evidence>
<protein>
    <submittedName>
        <fullName evidence="2">Uncharacterized protein</fullName>
    </submittedName>
</protein>
<name>A0A3N0Y7G3_ANAGA</name>
<organism evidence="2 3">
    <name type="scientific">Anabarilius grahami</name>
    <name type="common">Kanglang fish</name>
    <name type="synonym">Barilius grahami</name>
    <dbReference type="NCBI Taxonomy" id="495550"/>
    <lineage>
        <taxon>Eukaryota</taxon>
        <taxon>Metazoa</taxon>
        <taxon>Chordata</taxon>
        <taxon>Craniata</taxon>
        <taxon>Vertebrata</taxon>
        <taxon>Euteleostomi</taxon>
        <taxon>Actinopterygii</taxon>
        <taxon>Neopterygii</taxon>
        <taxon>Teleostei</taxon>
        <taxon>Ostariophysi</taxon>
        <taxon>Cypriniformes</taxon>
        <taxon>Xenocyprididae</taxon>
        <taxon>Xenocypridinae</taxon>
        <taxon>Xenocypridinae incertae sedis</taxon>
        <taxon>Anabarilius</taxon>
    </lineage>
</organism>
<feature type="compositionally biased region" description="Low complexity" evidence="1">
    <location>
        <begin position="80"/>
        <end position="110"/>
    </location>
</feature>
<dbReference type="EMBL" id="RJVU01050885">
    <property type="protein sequence ID" value="ROL41961.1"/>
    <property type="molecule type" value="Genomic_DNA"/>
</dbReference>
<gene>
    <name evidence="2" type="ORF">DPX16_23554</name>
</gene>
<accession>A0A3N0Y7G3</accession>
<comment type="caution">
    <text evidence="2">The sequence shown here is derived from an EMBL/GenBank/DDBJ whole genome shotgun (WGS) entry which is preliminary data.</text>
</comment>
<sequence length="210" mass="23434">MTKPKFRCCPACQVENQAIRKFCITCYASLSKSKKIEALKDRLDNEWGQGVWKNRNAARVVSSAQVADPRCLSPSPNLTSISNSISPQQSPSPQSLRSTISRRYSSRSRPSPSPSPSKFSHRLPNQTPTKEKRSPSPQSLRSTISRRYSSRSRPSHSPSKVSHGLPNQTPTKEKRTPFPSIPLVPHLRSLTNHMGLQAITIVNTRQHTPT</sequence>
<dbReference type="OrthoDB" id="8964506at2759"/>